<evidence type="ECO:0000313" key="3">
    <source>
        <dbReference type="EMBL" id="MFD2967162.1"/>
    </source>
</evidence>
<evidence type="ECO:0000259" key="2">
    <source>
        <dbReference type="Pfam" id="PF08327"/>
    </source>
</evidence>
<accession>A0ABW6BCD9</accession>
<organism evidence="3 4">
    <name type="scientific">Sphingobacterium bambusae</name>
    <dbReference type="NCBI Taxonomy" id="662858"/>
    <lineage>
        <taxon>Bacteria</taxon>
        <taxon>Pseudomonadati</taxon>
        <taxon>Bacteroidota</taxon>
        <taxon>Sphingobacteriia</taxon>
        <taxon>Sphingobacteriales</taxon>
        <taxon>Sphingobacteriaceae</taxon>
        <taxon>Sphingobacterium</taxon>
    </lineage>
</organism>
<protein>
    <submittedName>
        <fullName evidence="3">SRPBCC domain-containing protein</fullName>
    </submittedName>
</protein>
<evidence type="ECO:0000256" key="1">
    <source>
        <dbReference type="ARBA" id="ARBA00006817"/>
    </source>
</evidence>
<dbReference type="RefSeq" id="WP_320185149.1">
    <property type="nucleotide sequence ID" value="NZ_CP138332.1"/>
</dbReference>
<dbReference type="InterPro" id="IPR013538">
    <property type="entry name" value="ASHA1/2-like_C"/>
</dbReference>
<dbReference type="SUPFAM" id="SSF55961">
    <property type="entry name" value="Bet v1-like"/>
    <property type="match status" value="1"/>
</dbReference>
<dbReference type="Gene3D" id="3.30.530.20">
    <property type="match status" value="1"/>
</dbReference>
<sequence length="150" mass="16788">MLTANTQLQIQKPASEVFQAIIDPDKMSNYFIAHATGPLEKDSTVQWTFPEFPESFPVTGKEIQADSYISFDWNDGKPNQLVEIFLSDGGNGSTIVRIVEHEMGNSPEGIEQMKGQTGGWANFLACLKAYLEYGVNLRKGAFDFMRKTEQ</sequence>
<proteinExistence type="inferred from homology"/>
<dbReference type="InterPro" id="IPR023393">
    <property type="entry name" value="START-like_dom_sf"/>
</dbReference>
<gene>
    <name evidence="3" type="ORF">ACFS7Y_07180</name>
</gene>
<feature type="domain" description="Activator of Hsp90 ATPase homologue 1/2-like C-terminal" evidence="2">
    <location>
        <begin position="13"/>
        <end position="132"/>
    </location>
</feature>
<comment type="caution">
    <text evidence="3">The sequence shown here is derived from an EMBL/GenBank/DDBJ whole genome shotgun (WGS) entry which is preliminary data.</text>
</comment>
<evidence type="ECO:0000313" key="4">
    <source>
        <dbReference type="Proteomes" id="UP001597525"/>
    </source>
</evidence>
<name>A0ABW6BCD9_9SPHI</name>
<dbReference type="EMBL" id="JBHUPB010000005">
    <property type="protein sequence ID" value="MFD2967162.1"/>
    <property type="molecule type" value="Genomic_DNA"/>
</dbReference>
<comment type="similarity">
    <text evidence="1">Belongs to the AHA1 family.</text>
</comment>
<reference evidence="4" key="1">
    <citation type="journal article" date="2019" name="Int. J. Syst. Evol. Microbiol.">
        <title>The Global Catalogue of Microorganisms (GCM) 10K type strain sequencing project: providing services to taxonomists for standard genome sequencing and annotation.</title>
        <authorList>
            <consortium name="The Broad Institute Genomics Platform"/>
            <consortium name="The Broad Institute Genome Sequencing Center for Infectious Disease"/>
            <person name="Wu L."/>
            <person name="Ma J."/>
        </authorList>
    </citation>
    <scope>NUCLEOTIDE SEQUENCE [LARGE SCALE GENOMIC DNA]</scope>
    <source>
        <strain evidence="4">KCTC 22814</strain>
    </source>
</reference>
<dbReference type="Proteomes" id="UP001597525">
    <property type="component" value="Unassembled WGS sequence"/>
</dbReference>
<dbReference type="Pfam" id="PF08327">
    <property type="entry name" value="AHSA1"/>
    <property type="match status" value="1"/>
</dbReference>
<keyword evidence="4" id="KW-1185">Reference proteome</keyword>